<dbReference type="SUPFAM" id="SSF75632">
    <property type="entry name" value="Cullin homology domain"/>
    <property type="match status" value="1"/>
</dbReference>
<evidence type="ECO:0000259" key="2">
    <source>
        <dbReference type="PROSITE" id="PS50069"/>
    </source>
</evidence>
<proteinExistence type="inferred from homology"/>
<dbReference type="GO" id="GO:0031625">
    <property type="term" value="F:ubiquitin protein ligase binding"/>
    <property type="evidence" value="ECO:0007669"/>
    <property type="project" value="InterPro"/>
</dbReference>
<sequence length="822" mass="94532">MLQEYGMLVSDEEDEEMISPAEYGYQAEDTLRPPTEIVPELSDTGWIQRERAMGKAYSTMAAYLSPRNIRISGKQKAPNAEVIDALQTCVLHTRADQIASLLADFLQEVSVMFHLVINDIEQHFASVDSEFGDAEAYNIARMMSNLFDTLILWQSGWNRPLKHIELFLIDHKENFSQKAGRPIPIYNLCNTYIGHFQGLLHSYTRSSKFHRYLNIYFRATLPPLEKVKYGSADREPADDRLHLAVLKPHKELHRLGYLPKYSSMLVDLAYERIERLVKGETDLEIDVTMAEEEQQEEELSSWSRPMLATLRKEVQRQVVTWLYTYINGGNERDYQRKANIDARIDYALQSALFEHRVKELFPIIVDFPESRPGLEDIRDCSAIHKPIKRARMIEEMGSSIRKRLLHPGAETRDIITHYVSTIRAVKIIDSSGILLYAITGPIQEYLKKRKDTISCIVSMLVDGNDLTEAGEDQPDKIKPIQVQHEQAEDWSNPNWDPEPIDAAPEFKSQKASDIISTLVGMYDSREIIVIELQQWLAKRLLVAHDYDIDAEIMEIEKLKLRFGDAALHVCDIMLKDLSDSKRTNNRVQSDHILPVKPKILSHLYWPAIKEPKFRLPKKLQKIQNQYGDAYHRFRQDKKLKFYRQGTVAVEVQLQDRRLNLEVTLLQAAVLEAFAKRDRMTLATLTKRLRHKDQAQVQHAVDHWINAGVFRSDSEGLIVLQEVSADGGTEQDAGENMPVEDAIDLESVEDIQQDLHEKHWPEIQGLLAAKYELSTEQIHAALSCLPSYSESRNNLERFLGAVTRNGLVECVGLDRWRLAEQLE</sequence>
<dbReference type="PANTHER" id="PTHR45957:SF1">
    <property type="entry name" value="ANAPHASE-PROMOTING COMPLEX SUBUNIT 2"/>
    <property type="match status" value="1"/>
</dbReference>
<dbReference type="InterPro" id="IPR016158">
    <property type="entry name" value="Cullin_homology"/>
</dbReference>
<dbReference type="Pfam" id="PF25773">
    <property type="entry name" value="TPR_ANAPC2"/>
    <property type="match status" value="1"/>
</dbReference>
<organism evidence="3 4">
    <name type="scientific">Naganishia liquefaciens</name>
    <dbReference type="NCBI Taxonomy" id="104408"/>
    <lineage>
        <taxon>Eukaryota</taxon>
        <taxon>Fungi</taxon>
        <taxon>Dikarya</taxon>
        <taxon>Basidiomycota</taxon>
        <taxon>Agaricomycotina</taxon>
        <taxon>Tremellomycetes</taxon>
        <taxon>Filobasidiales</taxon>
        <taxon>Filobasidiaceae</taxon>
        <taxon>Naganishia</taxon>
    </lineage>
</organism>
<dbReference type="AlphaFoldDB" id="A0A8H3TWA5"/>
<dbReference type="GO" id="GO:0006511">
    <property type="term" value="P:ubiquitin-dependent protein catabolic process"/>
    <property type="evidence" value="ECO:0007669"/>
    <property type="project" value="InterPro"/>
</dbReference>
<dbReference type="GO" id="GO:0070979">
    <property type="term" value="P:protein K11-linked ubiquitination"/>
    <property type="evidence" value="ECO:0007669"/>
    <property type="project" value="TreeGrafter"/>
</dbReference>
<dbReference type="PANTHER" id="PTHR45957">
    <property type="entry name" value="ANAPHASE-PROMOTING COMPLEX SUBUNIT 2"/>
    <property type="match status" value="1"/>
</dbReference>
<keyword evidence="4" id="KW-1185">Reference proteome</keyword>
<name>A0A8H3TWA5_9TREE</name>
<dbReference type="EMBL" id="BLZA01000030">
    <property type="protein sequence ID" value="GHJ88400.1"/>
    <property type="molecule type" value="Genomic_DNA"/>
</dbReference>
<evidence type="ECO:0000313" key="3">
    <source>
        <dbReference type="EMBL" id="GHJ88400.1"/>
    </source>
</evidence>
<dbReference type="InterPro" id="IPR059120">
    <property type="entry name" value="Cullin-like_AB"/>
</dbReference>
<dbReference type="GO" id="GO:0005680">
    <property type="term" value="C:anaphase-promoting complex"/>
    <property type="evidence" value="ECO:0007669"/>
    <property type="project" value="TreeGrafter"/>
</dbReference>
<evidence type="ECO:0000313" key="4">
    <source>
        <dbReference type="Proteomes" id="UP000620104"/>
    </source>
</evidence>
<dbReference type="Proteomes" id="UP000620104">
    <property type="component" value="Unassembled WGS sequence"/>
</dbReference>
<dbReference type="SMART" id="SM00182">
    <property type="entry name" value="CULLIN"/>
    <property type="match status" value="1"/>
</dbReference>
<dbReference type="Gene3D" id="3.30.230.130">
    <property type="entry name" value="Cullin, Chain C, Domain 2"/>
    <property type="match status" value="1"/>
</dbReference>
<dbReference type="Pfam" id="PF26557">
    <property type="entry name" value="Cullin_AB"/>
    <property type="match status" value="1"/>
</dbReference>
<dbReference type="Gene3D" id="1.20.1310.10">
    <property type="entry name" value="Cullin Repeats"/>
    <property type="match status" value="1"/>
</dbReference>
<dbReference type="InterPro" id="IPR057975">
    <property type="entry name" value="TPR_ANAPC2"/>
</dbReference>
<comment type="caution">
    <text evidence="3">The sequence shown here is derived from an EMBL/GenBank/DDBJ whole genome shotgun (WGS) entry which is preliminary data.</text>
</comment>
<dbReference type="GO" id="GO:0007091">
    <property type="term" value="P:metaphase/anaphase transition of mitotic cell cycle"/>
    <property type="evidence" value="ECO:0007669"/>
    <property type="project" value="TreeGrafter"/>
</dbReference>
<comment type="similarity">
    <text evidence="1">Belongs to the cullin family.</text>
</comment>
<dbReference type="InterPro" id="IPR036317">
    <property type="entry name" value="Cullin_homology_sf"/>
</dbReference>
<reference evidence="3" key="1">
    <citation type="submission" date="2020-07" db="EMBL/GenBank/DDBJ databases">
        <title>Draft Genome Sequence of a Deep-Sea Yeast, Naganishia (Cryptococcus) liquefaciens strain N6.</title>
        <authorList>
            <person name="Han Y.W."/>
            <person name="Kajitani R."/>
            <person name="Morimoto H."/>
            <person name="Parhat M."/>
            <person name="Tsubouchi H."/>
            <person name="Bakenova O."/>
            <person name="Ogata M."/>
            <person name="Argunhan B."/>
            <person name="Aoki R."/>
            <person name="Kajiwara S."/>
            <person name="Itoh T."/>
            <person name="Iwasaki H."/>
        </authorList>
    </citation>
    <scope>NUCLEOTIDE SEQUENCE</scope>
    <source>
        <strain evidence="3">N6</strain>
    </source>
</reference>
<evidence type="ECO:0000256" key="1">
    <source>
        <dbReference type="PROSITE-ProRule" id="PRU00330"/>
    </source>
</evidence>
<protein>
    <recommendedName>
        <fullName evidence="2">Cullin family profile domain-containing protein</fullName>
    </recommendedName>
</protein>
<dbReference type="OrthoDB" id="5581181at2759"/>
<dbReference type="InterPro" id="IPR044554">
    <property type="entry name" value="ANAPC2"/>
</dbReference>
<feature type="domain" description="Cullin family profile" evidence="2">
    <location>
        <begin position="515"/>
        <end position="686"/>
    </location>
</feature>
<dbReference type="PROSITE" id="PS50069">
    <property type="entry name" value="CULLIN_2"/>
    <property type="match status" value="1"/>
</dbReference>
<accession>A0A8H3TWA5</accession>
<gene>
    <name evidence="3" type="ORF">NliqN6_4802</name>
</gene>